<dbReference type="SUPFAM" id="SSF159713">
    <property type="entry name" value="Dhaf3308-like"/>
    <property type="match status" value="1"/>
</dbReference>
<feature type="domain" description="Putative heavy-metal chelation" evidence="1">
    <location>
        <begin position="153"/>
        <end position="269"/>
    </location>
</feature>
<feature type="domain" description="DUF4213" evidence="2">
    <location>
        <begin position="33"/>
        <end position="113"/>
    </location>
</feature>
<protein>
    <recommendedName>
        <fullName evidence="5">DUF364 domain-containing protein</fullName>
    </recommendedName>
</protein>
<proteinExistence type="predicted"/>
<name>K0YW66_9ACTN</name>
<dbReference type="InterPro" id="IPR007161">
    <property type="entry name" value="DUF364"/>
</dbReference>
<dbReference type="OrthoDB" id="9806942at2"/>
<evidence type="ECO:0000259" key="1">
    <source>
        <dbReference type="Pfam" id="PF04016"/>
    </source>
</evidence>
<dbReference type="Pfam" id="PF04016">
    <property type="entry name" value="DUF364"/>
    <property type="match status" value="1"/>
</dbReference>
<evidence type="ECO:0008006" key="5">
    <source>
        <dbReference type="Google" id="ProtNLM"/>
    </source>
</evidence>
<reference evidence="3 4" key="1">
    <citation type="submission" date="2012-08" db="EMBL/GenBank/DDBJ databases">
        <title>The Genome Sequence of Slackia piriformis YIT 12062.</title>
        <authorList>
            <consortium name="The Broad Institute Genome Sequencing Platform"/>
            <person name="Earl A."/>
            <person name="Ward D."/>
            <person name="Feldgarden M."/>
            <person name="Gevers D."/>
            <person name="Morotomi M."/>
            <person name="Walker B."/>
            <person name="Young S.K."/>
            <person name="Zeng Q."/>
            <person name="Gargeya S."/>
            <person name="Fitzgerald M."/>
            <person name="Haas B."/>
            <person name="Abouelleil A."/>
            <person name="Alvarado L."/>
            <person name="Arachchi H.M."/>
            <person name="Berlin A.M."/>
            <person name="Chapman S.B."/>
            <person name="Goldberg J."/>
            <person name="Griggs A."/>
            <person name="Gujja S."/>
            <person name="Hansen M."/>
            <person name="Howarth C."/>
            <person name="Imamovic A."/>
            <person name="Larimer J."/>
            <person name="McCowen C."/>
            <person name="Montmayeur A."/>
            <person name="Murphy C."/>
            <person name="Neiman D."/>
            <person name="Pearson M."/>
            <person name="Priest M."/>
            <person name="Roberts A."/>
            <person name="Saif S."/>
            <person name="Shea T."/>
            <person name="Sisk P."/>
            <person name="Sykes S."/>
            <person name="Wortman J."/>
            <person name="Nusbaum C."/>
            <person name="Birren B."/>
        </authorList>
    </citation>
    <scope>NUCLEOTIDE SEQUENCE [LARGE SCALE GENOMIC DNA]</scope>
    <source>
        <strain evidence="3 4">YIT 12062</strain>
    </source>
</reference>
<accession>K0YW66</accession>
<comment type="caution">
    <text evidence="3">The sequence shown here is derived from an EMBL/GenBank/DDBJ whole genome shotgun (WGS) entry which is preliminary data.</text>
</comment>
<dbReference type="EMBL" id="ADMD01000007">
    <property type="protein sequence ID" value="EJZ83719.1"/>
    <property type="molecule type" value="Genomic_DNA"/>
</dbReference>
<dbReference type="HOGENOM" id="CLU_076326_0_0_11"/>
<dbReference type="Gene3D" id="3.30.390.100">
    <property type="match status" value="1"/>
</dbReference>
<dbReference type="eggNOG" id="COG2014">
    <property type="taxonomic scope" value="Bacteria"/>
</dbReference>
<dbReference type="InParanoid" id="K0YW66"/>
<dbReference type="Proteomes" id="UP000006069">
    <property type="component" value="Unassembled WGS sequence"/>
</dbReference>
<gene>
    <name evidence="3" type="ORF">HMPREF9451_01240</name>
</gene>
<dbReference type="AlphaFoldDB" id="K0YW66"/>
<evidence type="ECO:0000259" key="2">
    <source>
        <dbReference type="Pfam" id="PF13938"/>
    </source>
</evidence>
<dbReference type="PATRIC" id="fig|742818.3.peg.1302"/>
<evidence type="ECO:0000313" key="4">
    <source>
        <dbReference type="Proteomes" id="UP000006069"/>
    </source>
</evidence>
<dbReference type="Pfam" id="PF13938">
    <property type="entry name" value="DUF4213"/>
    <property type="match status" value="1"/>
</dbReference>
<organism evidence="3 4">
    <name type="scientific">Slackia piriformis YIT 12062</name>
    <dbReference type="NCBI Taxonomy" id="742818"/>
    <lineage>
        <taxon>Bacteria</taxon>
        <taxon>Bacillati</taxon>
        <taxon>Actinomycetota</taxon>
        <taxon>Coriobacteriia</taxon>
        <taxon>Eggerthellales</taxon>
        <taxon>Eggerthellaceae</taxon>
        <taxon>Slackia</taxon>
    </lineage>
</organism>
<sequence length="286" mass="31755">MSCPERTCTANTADKRNISLPETHGRNTPWKFYNHLIGKMPDDIYVRDYCLGTHWTYMEADCGMGVSFTCKGGGKRTHKFDLRGRRLKEVAELAKSWNFEEASLGVAALNAWYARPELLDPLGAAYDEPIELPDGSIRKIDAFEMYRPRISAHENACVTVVGHFPNVNRISEYAQLTVLERNCTSALDTPDPACEYVVPASDYTFITGVTIINKTAPRLLELAKNGTTVFVGPSVVMSPFLFDWDVETLAGSVVADPEKVRFAVKSGSGQLFGEALQMCTVTRPKE</sequence>
<dbReference type="Gene3D" id="3.40.50.11590">
    <property type="match status" value="1"/>
</dbReference>
<evidence type="ECO:0000313" key="3">
    <source>
        <dbReference type="EMBL" id="EJZ83719.1"/>
    </source>
</evidence>
<dbReference type="RefSeq" id="WP_009139438.1">
    <property type="nucleotide sequence ID" value="NZ_JH815198.1"/>
</dbReference>
<dbReference type="InterPro" id="IPR025251">
    <property type="entry name" value="DUF4213"/>
</dbReference>
<keyword evidence="4" id="KW-1185">Reference proteome</keyword>